<sequence>MGVALILPHAGRLGATSGSCSVPPSFGLRYPEPMDPTGPLPPNARDRPVTRTPGDARSVRLARYFLPPYLLVVALIVFLPAPEAGQLTGIVGWAVDVLAALGASRELSAIALEFVANIALFVPFGLLLSIAAPRLTWWGTIALGCLTSVGIELIQIGIPSRFPTVSDVIANTAGTAVGVGLNLLRRRPRRLPGSDRSPT</sequence>
<feature type="region of interest" description="Disordered" evidence="1">
    <location>
        <begin position="31"/>
        <end position="53"/>
    </location>
</feature>
<keyword evidence="2" id="KW-0472">Membrane</keyword>
<dbReference type="EMBL" id="JAUSYY010000001">
    <property type="protein sequence ID" value="MDQ0895281.1"/>
    <property type="molecule type" value="Genomic_DNA"/>
</dbReference>
<dbReference type="PANTHER" id="PTHR36834:SF1">
    <property type="entry name" value="INTEGRAL MEMBRANE PROTEIN"/>
    <property type="match status" value="1"/>
</dbReference>
<evidence type="ECO:0000313" key="4">
    <source>
        <dbReference type="EMBL" id="MDQ0895281.1"/>
    </source>
</evidence>
<dbReference type="Pfam" id="PF04892">
    <property type="entry name" value="VanZ"/>
    <property type="match status" value="1"/>
</dbReference>
<feature type="transmembrane region" description="Helical" evidence="2">
    <location>
        <begin position="164"/>
        <end position="184"/>
    </location>
</feature>
<organism evidence="4 5">
    <name type="scientific">Agromyces ramosus</name>
    <dbReference type="NCBI Taxonomy" id="33879"/>
    <lineage>
        <taxon>Bacteria</taxon>
        <taxon>Bacillati</taxon>
        <taxon>Actinomycetota</taxon>
        <taxon>Actinomycetes</taxon>
        <taxon>Micrococcales</taxon>
        <taxon>Microbacteriaceae</taxon>
        <taxon>Agromyces</taxon>
    </lineage>
</organism>
<feature type="domain" description="VanZ-like" evidence="3">
    <location>
        <begin position="69"/>
        <end position="182"/>
    </location>
</feature>
<proteinExistence type="predicted"/>
<feature type="transmembrane region" description="Helical" evidence="2">
    <location>
        <begin position="61"/>
        <end position="81"/>
    </location>
</feature>
<dbReference type="InterPro" id="IPR053150">
    <property type="entry name" value="Teicoplanin_resist-assoc"/>
</dbReference>
<keyword evidence="5" id="KW-1185">Reference proteome</keyword>
<evidence type="ECO:0000256" key="1">
    <source>
        <dbReference type="SAM" id="MobiDB-lite"/>
    </source>
</evidence>
<dbReference type="PANTHER" id="PTHR36834">
    <property type="entry name" value="MEMBRANE PROTEIN-RELATED"/>
    <property type="match status" value="1"/>
</dbReference>
<name>A0ABU0RB31_9MICO</name>
<comment type="caution">
    <text evidence="4">The sequence shown here is derived from an EMBL/GenBank/DDBJ whole genome shotgun (WGS) entry which is preliminary data.</text>
</comment>
<feature type="transmembrane region" description="Helical" evidence="2">
    <location>
        <begin position="135"/>
        <end position="158"/>
    </location>
</feature>
<evidence type="ECO:0000256" key="2">
    <source>
        <dbReference type="SAM" id="Phobius"/>
    </source>
</evidence>
<evidence type="ECO:0000259" key="3">
    <source>
        <dbReference type="Pfam" id="PF04892"/>
    </source>
</evidence>
<protein>
    <submittedName>
        <fullName evidence="4">VanZ family protein</fullName>
    </submittedName>
</protein>
<gene>
    <name evidence="4" type="ORF">QFZ26_002836</name>
</gene>
<reference evidence="4 5" key="1">
    <citation type="submission" date="2023-07" db="EMBL/GenBank/DDBJ databases">
        <title>Comparative genomics of wheat-associated soil bacteria to identify genetic determinants of phenazine resistance.</title>
        <authorList>
            <person name="Mouncey N."/>
        </authorList>
    </citation>
    <scope>NUCLEOTIDE SEQUENCE [LARGE SCALE GENOMIC DNA]</scope>
    <source>
        <strain evidence="4 5">V3I3</strain>
    </source>
</reference>
<accession>A0ABU0RB31</accession>
<feature type="transmembrane region" description="Helical" evidence="2">
    <location>
        <begin position="107"/>
        <end position="128"/>
    </location>
</feature>
<keyword evidence="2" id="KW-0812">Transmembrane</keyword>
<evidence type="ECO:0000313" key="5">
    <source>
        <dbReference type="Proteomes" id="UP001239083"/>
    </source>
</evidence>
<keyword evidence="2" id="KW-1133">Transmembrane helix</keyword>
<dbReference type="InterPro" id="IPR006976">
    <property type="entry name" value="VanZ-like"/>
</dbReference>
<dbReference type="Proteomes" id="UP001239083">
    <property type="component" value="Unassembled WGS sequence"/>
</dbReference>
<feature type="compositionally biased region" description="Pro residues" evidence="1">
    <location>
        <begin position="33"/>
        <end position="42"/>
    </location>
</feature>